<evidence type="ECO:0000256" key="3">
    <source>
        <dbReference type="ARBA" id="ARBA00022801"/>
    </source>
</evidence>
<dbReference type="CDD" id="cd18618">
    <property type="entry name" value="GH43_Xsa43E-like"/>
    <property type="match status" value="1"/>
</dbReference>
<evidence type="ECO:0000256" key="1">
    <source>
        <dbReference type="ARBA" id="ARBA00009865"/>
    </source>
</evidence>
<dbReference type="PANTHER" id="PTHR43772">
    <property type="entry name" value="ENDO-1,4-BETA-XYLANASE"/>
    <property type="match status" value="1"/>
</dbReference>
<evidence type="ECO:0000313" key="7">
    <source>
        <dbReference type="EMBL" id="MBG8553429.1"/>
    </source>
</evidence>
<comment type="caution">
    <text evidence="7">The sequence shown here is derived from an EMBL/GenBank/DDBJ whole genome shotgun (WGS) entry which is preliminary data.</text>
</comment>
<gene>
    <name evidence="7" type="ORF">I5L79_07720</name>
</gene>
<dbReference type="InterPro" id="IPR006710">
    <property type="entry name" value="Glyco_hydro_43"/>
</dbReference>
<keyword evidence="4" id="KW-0119">Carbohydrate metabolism</keyword>
<keyword evidence="2" id="KW-0624">Polysaccharide degradation</keyword>
<dbReference type="SUPFAM" id="SSF75005">
    <property type="entry name" value="Arabinanase/levansucrase/invertase"/>
    <property type="match status" value="1"/>
</dbReference>
<evidence type="ECO:0000256" key="6">
    <source>
        <dbReference type="RuleBase" id="RU361187"/>
    </source>
</evidence>
<keyword evidence="3 6" id="KW-0378">Hydrolase</keyword>
<keyword evidence="2" id="KW-0858">Xylan degradation</keyword>
<dbReference type="PANTHER" id="PTHR43772:SF2">
    <property type="entry name" value="PUTATIVE (AFU_ORTHOLOGUE AFUA_2G04480)-RELATED"/>
    <property type="match status" value="1"/>
</dbReference>
<keyword evidence="8" id="KW-1185">Reference proteome</keyword>
<dbReference type="InterPro" id="IPR052176">
    <property type="entry name" value="Glycosyl_Hydrlase_43_Enz"/>
</dbReference>
<dbReference type="Proteomes" id="UP000601099">
    <property type="component" value="Unassembled WGS sequence"/>
</dbReference>
<dbReference type="InterPro" id="IPR023296">
    <property type="entry name" value="Glyco_hydro_beta-prop_sf"/>
</dbReference>
<reference evidence="7 8" key="1">
    <citation type="submission" date="2020-11" db="EMBL/GenBank/DDBJ databases">
        <title>Hymenobacter sp.</title>
        <authorList>
            <person name="Kim M.K."/>
        </authorList>
    </citation>
    <scope>NUCLEOTIDE SEQUENCE [LARGE SCALE GENOMIC DNA]</scope>
    <source>
        <strain evidence="7 8">BT594</strain>
    </source>
</reference>
<name>A0ABS0KZZ7_9BACT</name>
<keyword evidence="5 6" id="KW-0326">Glycosidase</keyword>
<dbReference type="Gene3D" id="2.115.10.20">
    <property type="entry name" value="Glycosyl hydrolase domain, family 43"/>
    <property type="match status" value="1"/>
</dbReference>
<evidence type="ECO:0000256" key="4">
    <source>
        <dbReference type="ARBA" id="ARBA00023277"/>
    </source>
</evidence>
<dbReference type="EMBL" id="JADWYK010000003">
    <property type="protein sequence ID" value="MBG8553429.1"/>
    <property type="molecule type" value="Genomic_DNA"/>
</dbReference>
<evidence type="ECO:0000256" key="5">
    <source>
        <dbReference type="ARBA" id="ARBA00023295"/>
    </source>
</evidence>
<dbReference type="Pfam" id="PF04616">
    <property type="entry name" value="Glyco_hydro_43"/>
    <property type="match status" value="1"/>
</dbReference>
<evidence type="ECO:0000313" key="8">
    <source>
        <dbReference type="Proteomes" id="UP000601099"/>
    </source>
</evidence>
<comment type="similarity">
    <text evidence="1 6">Belongs to the glycosyl hydrolase 43 family.</text>
</comment>
<dbReference type="GO" id="GO:0016787">
    <property type="term" value="F:hydrolase activity"/>
    <property type="evidence" value="ECO:0007669"/>
    <property type="project" value="UniProtKB-KW"/>
</dbReference>
<organism evidence="7 8">
    <name type="scientific">Hymenobacter guriensis</name>
    <dbReference type="NCBI Taxonomy" id="2793065"/>
    <lineage>
        <taxon>Bacteria</taxon>
        <taxon>Pseudomonadati</taxon>
        <taxon>Bacteroidota</taxon>
        <taxon>Cytophagia</taxon>
        <taxon>Cytophagales</taxon>
        <taxon>Hymenobacteraceae</taxon>
        <taxon>Hymenobacter</taxon>
    </lineage>
</organism>
<accession>A0ABS0KZZ7</accession>
<protein>
    <submittedName>
        <fullName evidence="7">Glycoside hydrolase family 43 protein</fullName>
    </submittedName>
</protein>
<sequence>MCLPVVAVLGLLSACQKEKPAPFVPPVVTPDANRNPIIRDKYTADPAALVHDGKVYIYAGHDETPFPQEGYQMKEWLCYSSPDMVTWTEHPVPLRVTDFTWARADAWASQVVERNGKFYWYATVDHRTVPGKAIGVAVADNPLGPFKDARGSALVTNDMTTKVNSFFDDIDPTVIIDDAGQAYLYWGNTACYYAKLKANMTELDGPINTIVLPSYTEAPWVHKRGDWYYLSYATEFPEKLAYAMGRSPEGPWEYKGILNELAENSNTNHQAIIDFKGKSYFVYHNGANGPAGGSFRRSVCVDYLYYNTDGTIQKVIMTKAGVAPAE</sequence>
<evidence type="ECO:0000256" key="2">
    <source>
        <dbReference type="ARBA" id="ARBA00022651"/>
    </source>
</evidence>
<proteinExistence type="inferred from homology"/>